<proteinExistence type="predicted"/>
<dbReference type="PRINTS" id="PR00469">
    <property type="entry name" value="PNDRDTASEII"/>
</dbReference>
<evidence type="ECO:0000313" key="2">
    <source>
        <dbReference type="EMBL" id="NML10365.1"/>
    </source>
</evidence>
<dbReference type="Pfam" id="PF13738">
    <property type="entry name" value="Pyr_redox_3"/>
    <property type="match status" value="1"/>
</dbReference>
<gene>
    <name evidence="2" type="ORF">HHL08_09405</name>
</gene>
<dbReference type="PANTHER" id="PTHR43539">
    <property type="entry name" value="FLAVIN-BINDING MONOOXYGENASE-LIKE PROTEIN (AFU_ORTHOLOGUE AFUA_4G09220)"/>
    <property type="match status" value="1"/>
</dbReference>
<keyword evidence="3" id="KW-1185">Reference proteome</keyword>
<protein>
    <submittedName>
        <fullName evidence="2">NAD(P)/FAD-dependent oxidoreductase</fullName>
    </submittedName>
</protein>
<dbReference type="PANTHER" id="PTHR43539:SF78">
    <property type="entry name" value="FLAVIN-CONTAINING MONOOXYGENASE"/>
    <property type="match status" value="1"/>
</dbReference>
<dbReference type="EMBL" id="JABBFV010000005">
    <property type="protein sequence ID" value="NML10365.1"/>
    <property type="molecule type" value="Genomic_DNA"/>
</dbReference>
<sequence length="340" mass="36710">MGWHLLRSQRDFVVLDDGTLPGGAWRHGWDSLRLFSPAAYSSLPGWQMPPPGHYGFPTRDDVIAYLAAYETRYDFPVERPVQVSQLHKADDGRLRVETDRGSWLAKTVIGATGTWSHPFIPDIPGRSSFAGIQLHSAHYVRPDVFAGKTVLVVGGGNSGAQIHAEISQVAHSNWVTQSPPVFLPDDVDGRALFERATAMHRGEAIAGPALGFANIVMVPPVREARDRGALANVRPFIQMTPNGVVWPEAAETKVDAIIWCTGFRAALGFLGDLGFVGDDGRVAVNALGQAEAEPRLWLHGYGDWTGFASATLIGSGRRARAIVRAIVASDAAQAASTAFR</sequence>
<dbReference type="Gene3D" id="3.50.50.60">
    <property type="entry name" value="FAD/NAD(P)-binding domain"/>
    <property type="match status" value="1"/>
</dbReference>
<accession>A0A7X9WUX9</accession>
<name>A0A7X9WUX9_9SPHN</name>
<reference evidence="2 3" key="1">
    <citation type="submission" date="2020-04" db="EMBL/GenBank/DDBJ databases">
        <title>Sphingobium sp. AR-3-1 isolated from Arctic soil.</title>
        <authorList>
            <person name="Dahal R.H."/>
            <person name="Chaudhary D.K."/>
        </authorList>
    </citation>
    <scope>NUCLEOTIDE SEQUENCE [LARGE SCALE GENOMIC DNA]</scope>
    <source>
        <strain evidence="2 3">AR-3-1</strain>
    </source>
</reference>
<dbReference type="GO" id="GO:0004497">
    <property type="term" value="F:monooxygenase activity"/>
    <property type="evidence" value="ECO:0007669"/>
    <property type="project" value="TreeGrafter"/>
</dbReference>
<dbReference type="SUPFAM" id="SSF51905">
    <property type="entry name" value="FAD/NAD(P)-binding domain"/>
    <property type="match status" value="1"/>
</dbReference>
<dbReference type="Proteomes" id="UP000519023">
    <property type="component" value="Unassembled WGS sequence"/>
</dbReference>
<comment type="caution">
    <text evidence="2">The sequence shown here is derived from an EMBL/GenBank/DDBJ whole genome shotgun (WGS) entry which is preliminary data.</text>
</comment>
<keyword evidence="1" id="KW-0560">Oxidoreductase</keyword>
<dbReference type="GO" id="GO:0050660">
    <property type="term" value="F:flavin adenine dinucleotide binding"/>
    <property type="evidence" value="ECO:0007669"/>
    <property type="project" value="TreeGrafter"/>
</dbReference>
<dbReference type="NCBIfam" id="NF040505">
    <property type="entry name" value="ArsO_flavin_mono"/>
    <property type="match status" value="1"/>
</dbReference>
<dbReference type="InterPro" id="IPR050982">
    <property type="entry name" value="Auxin_biosynth/cation_transpt"/>
</dbReference>
<dbReference type="InterPro" id="IPR036188">
    <property type="entry name" value="FAD/NAD-bd_sf"/>
</dbReference>
<evidence type="ECO:0000256" key="1">
    <source>
        <dbReference type="ARBA" id="ARBA00023002"/>
    </source>
</evidence>
<dbReference type="AlphaFoldDB" id="A0A7X9WUX9"/>
<evidence type="ECO:0000313" key="3">
    <source>
        <dbReference type="Proteomes" id="UP000519023"/>
    </source>
</evidence>
<organism evidence="2 3">
    <name type="scientific">Sphingobium psychrophilum</name>
    <dbReference type="NCBI Taxonomy" id="2728834"/>
    <lineage>
        <taxon>Bacteria</taxon>
        <taxon>Pseudomonadati</taxon>
        <taxon>Pseudomonadota</taxon>
        <taxon>Alphaproteobacteria</taxon>
        <taxon>Sphingomonadales</taxon>
        <taxon>Sphingomonadaceae</taxon>
        <taxon>Sphingobium</taxon>
    </lineage>
</organism>